<comment type="caution">
    <text evidence="1">The sequence shown here is derived from an EMBL/GenBank/DDBJ whole genome shotgun (WGS) entry which is preliminary data.</text>
</comment>
<accession>A0A7Y7Y0L4</accession>
<dbReference type="Proteomes" id="UP000517547">
    <property type="component" value="Unassembled WGS sequence"/>
</dbReference>
<organism evidence="1 2">
    <name type="scientific">Pseudomonas gingeri</name>
    <dbReference type="NCBI Taxonomy" id="117681"/>
    <lineage>
        <taxon>Bacteria</taxon>
        <taxon>Pseudomonadati</taxon>
        <taxon>Pseudomonadota</taxon>
        <taxon>Gammaproteobacteria</taxon>
        <taxon>Pseudomonadales</taxon>
        <taxon>Pseudomonadaceae</taxon>
        <taxon>Pseudomonas</taxon>
    </lineage>
</organism>
<dbReference type="Pfam" id="PF05534">
    <property type="entry name" value="HicB"/>
    <property type="match status" value="1"/>
</dbReference>
<protein>
    <submittedName>
        <fullName evidence="1">Toxin-antitoxin system HicB family antitoxin</fullName>
    </submittedName>
</protein>
<dbReference type="InterPro" id="IPR008651">
    <property type="entry name" value="Uncharacterised_HicB"/>
</dbReference>
<evidence type="ECO:0000313" key="1">
    <source>
        <dbReference type="EMBL" id="NWC15529.1"/>
    </source>
</evidence>
<reference evidence="1 2" key="1">
    <citation type="submission" date="2020-04" db="EMBL/GenBank/DDBJ databases">
        <title>Molecular characterization of pseudomonads from Agaricus bisporus reveal novel blotch 2 pathogens in Western Europe.</title>
        <authorList>
            <person name="Taparia T."/>
            <person name="Krijger M."/>
            <person name="Haynes E."/>
            <person name="Elpinstone J.G."/>
            <person name="Noble R."/>
            <person name="Van Der Wolf J."/>
        </authorList>
    </citation>
    <scope>NUCLEOTIDE SEQUENCE [LARGE SCALE GENOMIC DNA]</scope>
    <source>
        <strain evidence="1 2">IPO3738</strain>
    </source>
</reference>
<dbReference type="AlphaFoldDB" id="A0A7Y7Y0L4"/>
<proteinExistence type="predicted"/>
<gene>
    <name evidence="1" type="ORF">HX845_17830</name>
</gene>
<sequence>MSVRRVPVLHATVAVKAQSAHKSINQWVSDVLDREVCA</sequence>
<dbReference type="EMBL" id="JACAQE010000006">
    <property type="protein sequence ID" value="NWC15529.1"/>
    <property type="molecule type" value="Genomic_DNA"/>
</dbReference>
<evidence type="ECO:0000313" key="2">
    <source>
        <dbReference type="Proteomes" id="UP000517547"/>
    </source>
</evidence>
<name>A0A7Y7Y0L4_9PSED</name>